<dbReference type="PANTHER" id="PTHR33602:SF1">
    <property type="entry name" value="REGULATORY PROTEIN RECX FAMILY PROTEIN"/>
    <property type="match status" value="1"/>
</dbReference>
<protein>
    <submittedName>
        <fullName evidence="3">Regulatory protein RecX</fullName>
    </submittedName>
</protein>
<dbReference type="AlphaFoldDB" id="A0A838L6B9"/>
<evidence type="ECO:0000256" key="1">
    <source>
        <dbReference type="ARBA" id="ARBA00022490"/>
    </source>
</evidence>
<accession>A0A838L6B9</accession>
<dbReference type="EMBL" id="JACEIB010000006">
    <property type="protein sequence ID" value="MBA2934255.1"/>
    <property type="molecule type" value="Genomic_DNA"/>
</dbReference>
<keyword evidence="4" id="KW-1185">Reference proteome</keyword>
<evidence type="ECO:0000313" key="3">
    <source>
        <dbReference type="EMBL" id="MBA2934255.1"/>
    </source>
</evidence>
<dbReference type="InterPro" id="IPR003783">
    <property type="entry name" value="Regulatory_RecX"/>
</dbReference>
<name>A0A838L6B9_9SPHN</name>
<dbReference type="Proteomes" id="UP000570166">
    <property type="component" value="Unassembled WGS sequence"/>
</dbReference>
<gene>
    <name evidence="3" type="ORF">HZF05_09095</name>
</gene>
<organism evidence="3 4">
    <name type="scientific">Sphingomonas chungangi</name>
    <dbReference type="NCBI Taxonomy" id="2683589"/>
    <lineage>
        <taxon>Bacteria</taxon>
        <taxon>Pseudomonadati</taxon>
        <taxon>Pseudomonadota</taxon>
        <taxon>Alphaproteobacteria</taxon>
        <taxon>Sphingomonadales</taxon>
        <taxon>Sphingomonadaceae</taxon>
        <taxon>Sphingomonas</taxon>
    </lineage>
</organism>
<reference evidence="3 4" key="1">
    <citation type="submission" date="2020-07" db="EMBL/GenBank/DDBJ databases">
        <authorList>
            <person name="Sun Q."/>
        </authorList>
    </citation>
    <scope>NUCLEOTIDE SEQUENCE [LARGE SCALE GENOMIC DNA]</scope>
    <source>
        <strain evidence="3 4">CGMCC 1.13654</strain>
    </source>
</reference>
<dbReference type="PANTHER" id="PTHR33602">
    <property type="entry name" value="REGULATORY PROTEIN RECX FAMILY PROTEIN"/>
    <property type="match status" value="1"/>
</dbReference>
<proteinExistence type="predicted"/>
<keyword evidence="1" id="KW-0963">Cytoplasm</keyword>
<dbReference type="GO" id="GO:0006282">
    <property type="term" value="P:regulation of DNA repair"/>
    <property type="evidence" value="ECO:0007669"/>
    <property type="project" value="InterPro"/>
</dbReference>
<sequence>MNPSLSSDGHRRSKSGPTVAQTWRVTFRRRNDARPPLDSAALERLALAYVSRYATSKAKLRDYLKRKIAERGWGGEEPAPVETTVSRFAELGYVDDRMLAEARGRSLAARGYGAHRLTQTLGALGISEADARDARQQARENAWQTALRFAERRRFGPYAREVPDEAQRRRAFGAMIRAGHAPEHVRRILDARPGVVPDEDWQG</sequence>
<evidence type="ECO:0000313" key="4">
    <source>
        <dbReference type="Proteomes" id="UP000570166"/>
    </source>
</evidence>
<feature type="region of interest" description="Disordered" evidence="2">
    <location>
        <begin position="1"/>
        <end position="23"/>
    </location>
</feature>
<comment type="caution">
    <text evidence="3">The sequence shown here is derived from an EMBL/GenBank/DDBJ whole genome shotgun (WGS) entry which is preliminary data.</text>
</comment>
<evidence type="ECO:0000256" key="2">
    <source>
        <dbReference type="SAM" id="MobiDB-lite"/>
    </source>
</evidence>